<dbReference type="SUPFAM" id="SSF54909">
    <property type="entry name" value="Dimeric alpha+beta barrel"/>
    <property type="match status" value="1"/>
</dbReference>
<keyword evidence="1" id="KW-0732">Signal</keyword>
<dbReference type="STRING" id="536979.SAMN04488055_3177"/>
<organism evidence="3 4">
    <name type="scientific">Chitinophaga niabensis</name>
    <dbReference type="NCBI Taxonomy" id="536979"/>
    <lineage>
        <taxon>Bacteria</taxon>
        <taxon>Pseudomonadati</taxon>
        <taxon>Bacteroidota</taxon>
        <taxon>Chitinophagia</taxon>
        <taxon>Chitinophagales</taxon>
        <taxon>Chitinophagaceae</taxon>
        <taxon>Chitinophaga</taxon>
    </lineage>
</organism>
<proteinExistence type="predicted"/>
<dbReference type="AlphaFoldDB" id="A0A1N6H4T7"/>
<evidence type="ECO:0000256" key="1">
    <source>
        <dbReference type="SAM" id="SignalP"/>
    </source>
</evidence>
<dbReference type="RefSeq" id="WP_074240159.1">
    <property type="nucleotide sequence ID" value="NZ_FSRA01000001.1"/>
</dbReference>
<dbReference type="Pfam" id="PF07978">
    <property type="entry name" value="NIPSNAP"/>
    <property type="match status" value="1"/>
</dbReference>
<accession>A0A1N6H4T7</accession>
<name>A0A1N6H4T7_9BACT</name>
<sequence>MKNSTLSFLLLIFCSLSVFAGEKPPAREYYQIRIYHLKTDAQVQVVENYLNQAFLPALHRAGIKQVGVFKPIAQDTADLRIYVLIPFKTLTRFEELPALLEKDAAHASAGKDYLDAPYNNKPYARIEDILLKAFKDMPVLTPSAVTGPKSERVYELRSYESPTEKYAVNKIKMFNDGNEFGIFRKLNFNTVFCGEVLAGSKMPNLMYMTTFKDKADRDAHWKAFSADPDWKTLSAIESYKNNVSKNEQFFLRPTEYSDL</sequence>
<reference evidence="3 4" key="1">
    <citation type="submission" date="2016-11" db="EMBL/GenBank/DDBJ databases">
        <authorList>
            <person name="Jaros S."/>
            <person name="Januszkiewicz K."/>
            <person name="Wedrychowicz H."/>
        </authorList>
    </citation>
    <scope>NUCLEOTIDE SEQUENCE [LARGE SCALE GENOMIC DNA]</scope>
    <source>
        <strain evidence="3 4">DSM 24787</strain>
    </source>
</reference>
<evidence type="ECO:0000313" key="3">
    <source>
        <dbReference type="EMBL" id="SIO14794.1"/>
    </source>
</evidence>
<feature type="domain" description="NIPSNAP" evidence="2">
    <location>
        <begin position="154"/>
        <end position="257"/>
    </location>
</feature>
<dbReference type="InterPro" id="IPR012577">
    <property type="entry name" value="NIPSNAP"/>
</dbReference>
<keyword evidence="4" id="KW-1185">Reference proteome</keyword>
<evidence type="ECO:0000313" key="4">
    <source>
        <dbReference type="Proteomes" id="UP000185003"/>
    </source>
</evidence>
<protein>
    <submittedName>
        <fullName evidence="3">NIPSNAP protein</fullName>
    </submittedName>
</protein>
<dbReference type="EMBL" id="FSRA01000001">
    <property type="protein sequence ID" value="SIO14794.1"/>
    <property type="molecule type" value="Genomic_DNA"/>
</dbReference>
<feature type="signal peptide" evidence="1">
    <location>
        <begin position="1"/>
        <end position="20"/>
    </location>
</feature>
<dbReference type="InterPro" id="IPR011008">
    <property type="entry name" value="Dimeric_a/b-barrel"/>
</dbReference>
<dbReference type="Gene3D" id="3.30.70.100">
    <property type="match status" value="2"/>
</dbReference>
<dbReference type="OrthoDB" id="192769at2"/>
<dbReference type="Proteomes" id="UP000185003">
    <property type="component" value="Unassembled WGS sequence"/>
</dbReference>
<feature type="chain" id="PRO_5012907281" evidence="1">
    <location>
        <begin position="21"/>
        <end position="259"/>
    </location>
</feature>
<gene>
    <name evidence="3" type="ORF">SAMN04488055_3177</name>
</gene>
<evidence type="ECO:0000259" key="2">
    <source>
        <dbReference type="Pfam" id="PF07978"/>
    </source>
</evidence>